<evidence type="ECO:0000313" key="2">
    <source>
        <dbReference type="Proteomes" id="UP000286415"/>
    </source>
</evidence>
<protein>
    <submittedName>
        <fullName evidence="1">Uncharacterized protein</fullName>
    </submittedName>
</protein>
<dbReference type="InParanoid" id="A0A3R7CB83"/>
<reference evidence="1 2" key="1">
    <citation type="journal article" date="2018" name="Biotechnol. Adv.">
        <title>Improved genomic resources and new bioinformatic workflow for the carcinogenic parasite Clonorchis sinensis: Biotechnological implications.</title>
        <authorList>
            <person name="Wang D."/>
            <person name="Korhonen P.K."/>
            <person name="Gasser R.B."/>
            <person name="Young N.D."/>
        </authorList>
    </citation>
    <scope>NUCLEOTIDE SEQUENCE [LARGE SCALE GENOMIC DNA]</scope>
    <source>
        <strain evidence="1">Cs-k2</strain>
    </source>
</reference>
<gene>
    <name evidence="1" type="ORF">CSKR_104900</name>
</gene>
<name>A0A3R7CB83_CLOSI</name>
<accession>A0A3R7CB83</accession>
<keyword evidence="2" id="KW-1185">Reference proteome</keyword>
<reference evidence="1 2" key="2">
    <citation type="journal article" date="2021" name="Genomics">
        <title>High-quality reference genome for Clonorchis sinensis.</title>
        <authorList>
            <person name="Young N.D."/>
            <person name="Stroehlein A.J."/>
            <person name="Kinkar L."/>
            <person name="Wang T."/>
            <person name="Sohn W.M."/>
            <person name="Chang B.C.H."/>
            <person name="Kaur P."/>
            <person name="Weisz D."/>
            <person name="Dudchenko O."/>
            <person name="Aiden E.L."/>
            <person name="Korhonen P.K."/>
            <person name="Gasser R.B."/>
        </authorList>
    </citation>
    <scope>NUCLEOTIDE SEQUENCE [LARGE SCALE GENOMIC DNA]</scope>
    <source>
        <strain evidence="1">Cs-k2</strain>
    </source>
</reference>
<sequence length="290" mass="32229">MVITSQKTMCSSGVVDQMAVDLFAELGNWLANVSSPVEETSSVLNCTLTMSPRLGTKRLQANCQARRTDQLPSDQPHPSYLYFDKLTTMCKKHYFSEIHSFVYQFGFDWRQTWNPTESLVYNVHKQLNVPHKAASVSVGTIFEKSRHNCGRNALLIRLLKILRQPTTGFALVGAHQVGAVPECWGEIAQRLERERTDRKVRGSNPASASRLPLSRLGQPGSIPALVLPSGGMAARHRKGATAERLGQPGSIPALVPPWGGMEARHRKTATPERFFSTSYLLLVLPWKNAH</sequence>
<evidence type="ECO:0000313" key="1">
    <source>
        <dbReference type="EMBL" id="KAG5454543.1"/>
    </source>
</evidence>
<dbReference type="AlphaFoldDB" id="A0A3R7CB83"/>
<dbReference type="Proteomes" id="UP000286415">
    <property type="component" value="Unassembled WGS sequence"/>
</dbReference>
<dbReference type="EMBL" id="NIRI02000005">
    <property type="protein sequence ID" value="KAG5454543.1"/>
    <property type="molecule type" value="Genomic_DNA"/>
</dbReference>
<comment type="caution">
    <text evidence="1">The sequence shown here is derived from an EMBL/GenBank/DDBJ whole genome shotgun (WGS) entry which is preliminary data.</text>
</comment>
<organism evidence="1 2">
    <name type="scientific">Clonorchis sinensis</name>
    <name type="common">Chinese liver fluke</name>
    <dbReference type="NCBI Taxonomy" id="79923"/>
    <lineage>
        <taxon>Eukaryota</taxon>
        <taxon>Metazoa</taxon>
        <taxon>Spiralia</taxon>
        <taxon>Lophotrochozoa</taxon>
        <taxon>Platyhelminthes</taxon>
        <taxon>Trematoda</taxon>
        <taxon>Digenea</taxon>
        <taxon>Opisthorchiida</taxon>
        <taxon>Opisthorchiata</taxon>
        <taxon>Opisthorchiidae</taxon>
        <taxon>Clonorchis</taxon>
    </lineage>
</organism>
<proteinExistence type="predicted"/>